<organism evidence="1 2">
    <name type="scientific">Escallonia rubra</name>
    <dbReference type="NCBI Taxonomy" id="112253"/>
    <lineage>
        <taxon>Eukaryota</taxon>
        <taxon>Viridiplantae</taxon>
        <taxon>Streptophyta</taxon>
        <taxon>Embryophyta</taxon>
        <taxon>Tracheophyta</taxon>
        <taxon>Spermatophyta</taxon>
        <taxon>Magnoliopsida</taxon>
        <taxon>eudicotyledons</taxon>
        <taxon>Gunneridae</taxon>
        <taxon>Pentapetalae</taxon>
        <taxon>asterids</taxon>
        <taxon>campanulids</taxon>
        <taxon>Escalloniales</taxon>
        <taxon>Escalloniaceae</taxon>
        <taxon>Escallonia</taxon>
    </lineage>
</organism>
<dbReference type="PANTHER" id="PTHR47599">
    <property type="entry name" value="CELL-TO-CELL MOVEMENT PROTEIN"/>
    <property type="match status" value="1"/>
</dbReference>
<dbReference type="InterPro" id="IPR028919">
    <property type="entry name" value="Viral_movement"/>
</dbReference>
<name>A0AA88RJ51_9ASTE</name>
<gene>
    <name evidence="1" type="ORF">RJ640_014516</name>
</gene>
<comment type="caution">
    <text evidence="1">The sequence shown here is derived from an EMBL/GenBank/DDBJ whole genome shotgun (WGS) entry which is preliminary data.</text>
</comment>
<dbReference type="Proteomes" id="UP001187471">
    <property type="component" value="Unassembled WGS sequence"/>
</dbReference>
<sequence>MESEYVACSAAVQEAVWLRSFIQALGVTTHIDEAVAVHCENTAAQDFVKDPKYHGKAKHIGLGCLVEALEVTAHIDEAVAVHYENTAALDFVKDPKYHEKAKHIGFRYHFIRTVVAQGEGEIKNKVLHYLSAMTNLCRRSSVDVIEEEDVEKLIQNWSPPKVSSCDIYKKRGLFERKMDYEIKTIEKTVLVQVPLADPPLDVLTLNVKTVGFQGDIAVSYKVHYKVYVSFCKQAGGFRMQYSRAKNSRSVGQTTFVETNLLSNGIAARRTISWDSIEKDGQSEVMIKAMNKRETALNHRRRYKLLHMGLVQVAIKPLTRNGLNNSVLVCLRDCRHSKFKNPLLAIDESSLNNGLIYFNCYPSYPVSLECPYTREVLTLNIKTQGFQGDIAVLYRIYYKVSGIFDARAKRSSLVNKTTFVETNLLSEIVVVPRTAIKALLKRRRHRSIAPGVVRCRPKAVERLVRP</sequence>
<dbReference type="InterPro" id="IPR051596">
    <property type="entry name" value="Caulimoviridae_Movement"/>
</dbReference>
<reference evidence="1" key="1">
    <citation type="submission" date="2022-12" db="EMBL/GenBank/DDBJ databases">
        <title>Draft genome assemblies for two species of Escallonia (Escalloniales).</title>
        <authorList>
            <person name="Chanderbali A."/>
            <person name="Dervinis C."/>
            <person name="Anghel I."/>
            <person name="Soltis D."/>
            <person name="Soltis P."/>
            <person name="Zapata F."/>
        </authorList>
    </citation>
    <scope>NUCLEOTIDE SEQUENCE</scope>
    <source>
        <strain evidence="1">UCBG92.1500</strain>
        <tissue evidence="1">Leaf</tissue>
    </source>
</reference>
<dbReference type="PANTHER" id="PTHR47599:SF4">
    <property type="entry name" value="POLYPROTEIN"/>
    <property type="match status" value="1"/>
</dbReference>
<protein>
    <submittedName>
        <fullName evidence="1">Uncharacterized protein</fullName>
    </submittedName>
</protein>
<evidence type="ECO:0000313" key="2">
    <source>
        <dbReference type="Proteomes" id="UP001187471"/>
    </source>
</evidence>
<dbReference type="AlphaFoldDB" id="A0AA88RJ51"/>
<dbReference type="Pfam" id="PF01107">
    <property type="entry name" value="MP"/>
    <property type="match status" value="1"/>
</dbReference>
<evidence type="ECO:0000313" key="1">
    <source>
        <dbReference type="EMBL" id="KAK2990813.1"/>
    </source>
</evidence>
<proteinExistence type="predicted"/>
<dbReference type="CDD" id="cd09272">
    <property type="entry name" value="RNase_HI_RT_Ty1"/>
    <property type="match status" value="1"/>
</dbReference>
<dbReference type="EMBL" id="JAVXUO010000617">
    <property type="protein sequence ID" value="KAK2990813.1"/>
    <property type="molecule type" value="Genomic_DNA"/>
</dbReference>
<keyword evidence="2" id="KW-1185">Reference proteome</keyword>
<accession>A0AA88RJ51</accession>